<dbReference type="Pfam" id="PF00535">
    <property type="entry name" value="Glycos_transf_2"/>
    <property type="match status" value="1"/>
</dbReference>
<sequence length="819" mass="91266">MQTGLPASPKVPYDVLFEHDTHTLPDATIIVPVWNGARFLSECFDCVVSQKAVCLELIIIDDASTDASGAIASHMAARHRDMFARVMVIRHRAKSGPPAARDNGMRLAKTDAALLLDVDNIIYPHCVRRCLDALDASSAAFVYPTLRVMGTVNRVNGYQQFDRNRLAKGNYIDTLSMVRRSVWEQVGGFPDIEGLEDYAFWLRLIDHGFEGAHIPEILGAYRMHNAGQTALVMPKIAALHRQLQEAFPWIELGAEDRVEPATASPDETRYPDRYLDLMIRTLTNSIYGDASMHPDLPRVYDAAKRETGADWPTTAHTMAGAMRLRNLASLVERTIDEKVPGDYIETGVWRGGCCILMRAVLEARSDQTRRVYVADSFAGLPAPKPDLYAHDAGDPHHMFPELAVSRKEVEENFRKYGLLDDQVVFVEGYFDETLPNLQAGPFALLRLDGDMYESTIVALEALYPKLSPGGFVIIDDFGAVEGCRLAVEEYRRANNITETMHAIDWTAIWWQKPPADIASARSEDDAVRPGSEIRDEHLRLVRQFDQRCAELGMVADPLYFWYHTVDLGDGLVTPGSFDYRSSLPSFGFPDDMSGKTVLDVGSATGFFAFEFEKRGASVVSVELPSLSHWDHFPGEPVAGILAKIRDRLPFHSVRPHEEIAEAFSALSDRDLHRILLDGPFAFCKKKLNSKVERVYSTIYDLDHALQGRKFDLVMLGDILVHTINPLEALATAAGICSGTLFIADDIIGEPDDAPSLTYIGGAEANSDIAEWWRPNLSWYINMLKRLGFTHVEISAPFSGIVRPGGELLPKRVVRAHRGH</sequence>
<evidence type="ECO:0000259" key="1">
    <source>
        <dbReference type="Pfam" id="PF00535"/>
    </source>
</evidence>
<evidence type="ECO:0000313" key="3">
    <source>
        <dbReference type="Proteomes" id="UP000316801"/>
    </source>
</evidence>
<keyword evidence="2" id="KW-0808">Transferase</keyword>
<organism evidence="2 3">
    <name type="scientific">Rhizobium straminoryzae</name>
    <dbReference type="NCBI Taxonomy" id="1387186"/>
    <lineage>
        <taxon>Bacteria</taxon>
        <taxon>Pseudomonadati</taxon>
        <taxon>Pseudomonadota</taxon>
        <taxon>Alphaproteobacteria</taxon>
        <taxon>Hyphomicrobiales</taxon>
        <taxon>Rhizobiaceae</taxon>
        <taxon>Rhizobium/Agrobacterium group</taxon>
        <taxon>Rhizobium</taxon>
    </lineage>
</organism>
<reference evidence="2 3" key="1">
    <citation type="submission" date="2019-07" db="EMBL/GenBank/DDBJ databases">
        <title>Ln-dependent methylotrophs.</title>
        <authorList>
            <person name="Tani A."/>
        </authorList>
    </citation>
    <scope>NUCLEOTIDE SEQUENCE [LARGE SCALE GENOMIC DNA]</scope>
    <source>
        <strain evidence="2 3">SM12</strain>
    </source>
</reference>
<dbReference type="GO" id="GO:0016740">
    <property type="term" value="F:transferase activity"/>
    <property type="evidence" value="ECO:0007669"/>
    <property type="project" value="UniProtKB-KW"/>
</dbReference>
<comment type="caution">
    <text evidence="2">The sequence shown here is derived from an EMBL/GenBank/DDBJ whole genome shotgun (WGS) entry which is preliminary data.</text>
</comment>
<proteinExistence type="predicted"/>
<dbReference type="Pfam" id="PF05711">
    <property type="entry name" value="TylF"/>
    <property type="match status" value="1"/>
</dbReference>
<keyword evidence="3" id="KW-1185">Reference proteome</keyword>
<dbReference type="AlphaFoldDB" id="A0A549TFM9"/>
<dbReference type="PANTHER" id="PTHR40036">
    <property type="entry name" value="MACROCIN O-METHYLTRANSFERASE"/>
    <property type="match status" value="1"/>
</dbReference>
<dbReference type="CDD" id="cd02440">
    <property type="entry name" value="AdoMet_MTases"/>
    <property type="match status" value="1"/>
</dbReference>
<dbReference type="RefSeq" id="WP_142881254.1">
    <property type="nucleotide sequence ID" value="NZ_VJMG01000010.1"/>
</dbReference>
<dbReference type="Proteomes" id="UP000316801">
    <property type="component" value="Unassembled WGS sequence"/>
</dbReference>
<dbReference type="PANTHER" id="PTHR40036:SF1">
    <property type="entry name" value="MACROCIN O-METHYLTRANSFERASE"/>
    <property type="match status" value="1"/>
</dbReference>
<dbReference type="InterPro" id="IPR029063">
    <property type="entry name" value="SAM-dependent_MTases_sf"/>
</dbReference>
<evidence type="ECO:0000313" key="2">
    <source>
        <dbReference type="EMBL" id="TRL41313.1"/>
    </source>
</evidence>
<gene>
    <name evidence="2" type="ORF">FNA46_05095</name>
</gene>
<dbReference type="EMBL" id="VJMG01000010">
    <property type="protein sequence ID" value="TRL41313.1"/>
    <property type="molecule type" value="Genomic_DNA"/>
</dbReference>
<protein>
    <submittedName>
        <fullName evidence="2">Glycosyltransferase</fullName>
    </submittedName>
</protein>
<dbReference type="SUPFAM" id="SSF53448">
    <property type="entry name" value="Nucleotide-diphospho-sugar transferases"/>
    <property type="match status" value="1"/>
</dbReference>
<dbReference type="InterPro" id="IPR001173">
    <property type="entry name" value="Glyco_trans_2-like"/>
</dbReference>
<dbReference type="CDD" id="cd00761">
    <property type="entry name" value="Glyco_tranf_GTA_type"/>
    <property type="match status" value="1"/>
</dbReference>
<dbReference type="SUPFAM" id="SSF53335">
    <property type="entry name" value="S-adenosyl-L-methionine-dependent methyltransferases"/>
    <property type="match status" value="3"/>
</dbReference>
<dbReference type="Gene3D" id="3.40.50.150">
    <property type="entry name" value="Vaccinia Virus protein VP39"/>
    <property type="match status" value="2"/>
</dbReference>
<name>A0A549TFM9_9HYPH</name>
<feature type="domain" description="Glycosyltransferase 2-like" evidence="1">
    <location>
        <begin position="28"/>
        <end position="161"/>
    </location>
</feature>
<dbReference type="Gene3D" id="3.90.550.10">
    <property type="entry name" value="Spore Coat Polysaccharide Biosynthesis Protein SpsA, Chain A"/>
    <property type="match status" value="1"/>
</dbReference>
<dbReference type="InterPro" id="IPR029044">
    <property type="entry name" value="Nucleotide-diphossugar_trans"/>
</dbReference>
<dbReference type="InterPro" id="IPR008884">
    <property type="entry name" value="TylF_MeTrfase"/>
</dbReference>
<accession>A0A549TFM9</accession>